<gene>
    <name evidence="13" type="ORF">CYY_002259</name>
</gene>
<evidence type="ECO:0000256" key="10">
    <source>
        <dbReference type="PROSITE-ProRule" id="PRU00958"/>
    </source>
</evidence>
<dbReference type="FunFam" id="3.30.56.70:FF:000001">
    <property type="entry name" value="tRNA (guanine(26)-N(2))-dimethyltransferase"/>
    <property type="match status" value="1"/>
</dbReference>
<evidence type="ECO:0000256" key="4">
    <source>
        <dbReference type="ARBA" id="ARBA00022691"/>
    </source>
</evidence>
<keyword evidence="4 10" id="KW-0949">S-adenosyl-L-methionine</keyword>
<feature type="region of interest" description="Disordered" evidence="11">
    <location>
        <begin position="534"/>
        <end position="579"/>
    </location>
</feature>
<protein>
    <recommendedName>
        <fullName evidence="7 10">tRNA (guanine(26)-N(2))-dimethyltransferase</fullName>
        <ecNumber evidence="7 10">2.1.1.216</ecNumber>
    </recommendedName>
</protein>
<dbReference type="OrthoDB" id="6349953at2759"/>
<dbReference type="Gene3D" id="3.40.50.150">
    <property type="entry name" value="Vaccinia Virus protein VP39"/>
    <property type="match status" value="1"/>
</dbReference>
<evidence type="ECO:0000256" key="5">
    <source>
        <dbReference type="ARBA" id="ARBA00022694"/>
    </source>
</evidence>
<dbReference type="GO" id="GO:0002940">
    <property type="term" value="P:tRNA N2-guanine methylation"/>
    <property type="evidence" value="ECO:0007669"/>
    <property type="project" value="TreeGrafter"/>
</dbReference>
<dbReference type="GO" id="GO:0008270">
    <property type="term" value="F:zinc ion binding"/>
    <property type="evidence" value="ECO:0007669"/>
    <property type="project" value="UniProtKB-KW"/>
</dbReference>
<dbReference type="SUPFAM" id="SSF53335">
    <property type="entry name" value="S-adenosyl-L-methionine-dependent methyltransferases"/>
    <property type="match status" value="1"/>
</dbReference>
<evidence type="ECO:0000256" key="8">
    <source>
        <dbReference type="ARBA" id="ARBA00051897"/>
    </source>
</evidence>
<proteinExistence type="inferred from homology"/>
<evidence type="ECO:0000313" key="13">
    <source>
        <dbReference type="EMBL" id="KAF2076456.1"/>
    </source>
</evidence>
<feature type="region of interest" description="Disordered" evidence="11">
    <location>
        <begin position="606"/>
        <end position="639"/>
    </location>
</feature>
<keyword evidence="9" id="KW-0863">Zinc-finger</keyword>
<feature type="compositionally biased region" description="Low complexity" evidence="11">
    <location>
        <begin position="617"/>
        <end position="633"/>
    </location>
</feature>
<reference evidence="13" key="1">
    <citation type="submission" date="2020-01" db="EMBL/GenBank/DDBJ databases">
        <title>Development of genomics and gene disruption for Polysphondylium violaceum indicates a role for the polyketide synthase stlB in stalk morphogenesis.</title>
        <authorList>
            <person name="Narita B."/>
            <person name="Kawabe Y."/>
            <person name="Kin K."/>
            <person name="Saito T."/>
            <person name="Gibbs R."/>
            <person name="Kuspa A."/>
            <person name="Muzny D."/>
            <person name="Queller D."/>
            <person name="Richards S."/>
            <person name="Strassman J."/>
            <person name="Sucgang R."/>
            <person name="Worley K."/>
            <person name="Schaap P."/>
        </authorList>
    </citation>
    <scope>NUCLEOTIDE SEQUENCE</scope>
    <source>
        <strain evidence="13">QSvi11</strain>
    </source>
</reference>
<dbReference type="EC" id="2.1.1.216" evidence="7 10"/>
<dbReference type="Pfam" id="PF02005">
    <property type="entry name" value="TRM"/>
    <property type="match status" value="1"/>
</dbReference>
<comment type="caution">
    <text evidence="13">The sequence shown here is derived from an EMBL/GenBank/DDBJ whole genome shotgun (WGS) entry which is preliminary data.</text>
</comment>
<name>A0A8J4UVC9_9MYCE</name>
<dbReference type="GO" id="GO:0160104">
    <property type="term" value="F:tRNA (guanine(26)-N2)-dimethyltransferase activity"/>
    <property type="evidence" value="ECO:0007669"/>
    <property type="project" value="UniProtKB-UniRule"/>
</dbReference>
<dbReference type="PROSITE" id="PS50103">
    <property type="entry name" value="ZF_C3H1"/>
    <property type="match status" value="1"/>
</dbReference>
<evidence type="ECO:0000256" key="11">
    <source>
        <dbReference type="SAM" id="MobiDB-lite"/>
    </source>
</evidence>
<dbReference type="InterPro" id="IPR029063">
    <property type="entry name" value="SAM-dependent_MTases_sf"/>
</dbReference>
<keyword evidence="9" id="KW-0479">Metal-binding</keyword>
<keyword evidence="1 10" id="KW-0820">tRNA-binding</keyword>
<evidence type="ECO:0000256" key="9">
    <source>
        <dbReference type="PROSITE-ProRule" id="PRU00723"/>
    </source>
</evidence>
<evidence type="ECO:0000256" key="7">
    <source>
        <dbReference type="ARBA" id="ARBA00039099"/>
    </source>
</evidence>
<dbReference type="GO" id="GO:0005634">
    <property type="term" value="C:nucleus"/>
    <property type="evidence" value="ECO:0007669"/>
    <property type="project" value="TreeGrafter"/>
</dbReference>
<evidence type="ECO:0000256" key="1">
    <source>
        <dbReference type="ARBA" id="ARBA00022555"/>
    </source>
</evidence>
<keyword evidence="3 10" id="KW-0808">Transferase</keyword>
<dbReference type="Gene3D" id="3.30.56.70">
    <property type="entry name" value="N2,N2-dimethylguanosine tRNA methyltransferase, C-terminal domain"/>
    <property type="match status" value="1"/>
</dbReference>
<evidence type="ECO:0000256" key="2">
    <source>
        <dbReference type="ARBA" id="ARBA00022603"/>
    </source>
</evidence>
<feature type="domain" description="C3H1-type" evidence="12">
    <location>
        <begin position="583"/>
        <end position="610"/>
    </location>
</feature>
<comment type="catalytic activity">
    <reaction evidence="8 10">
        <text>guanosine(26) in tRNA + 2 S-adenosyl-L-methionine = N(2)-dimethylguanosine(26) in tRNA + 2 S-adenosyl-L-homocysteine + 2 H(+)</text>
        <dbReference type="Rhea" id="RHEA:43140"/>
        <dbReference type="Rhea" id="RHEA-COMP:10359"/>
        <dbReference type="Rhea" id="RHEA-COMP:10360"/>
        <dbReference type="ChEBI" id="CHEBI:15378"/>
        <dbReference type="ChEBI" id="CHEBI:57856"/>
        <dbReference type="ChEBI" id="CHEBI:59789"/>
        <dbReference type="ChEBI" id="CHEBI:74269"/>
        <dbReference type="ChEBI" id="CHEBI:74513"/>
        <dbReference type="EC" id="2.1.1.216"/>
    </reaction>
</comment>
<dbReference type="GO" id="GO:0000049">
    <property type="term" value="F:tRNA binding"/>
    <property type="evidence" value="ECO:0007669"/>
    <property type="project" value="UniProtKB-UniRule"/>
</dbReference>
<keyword evidence="2 10" id="KW-0489">Methyltransferase</keyword>
<dbReference type="InterPro" id="IPR042296">
    <property type="entry name" value="tRNA_met_Trm1_C"/>
</dbReference>
<feature type="zinc finger region" description="C3H1-type" evidence="9">
    <location>
        <begin position="583"/>
        <end position="610"/>
    </location>
</feature>
<evidence type="ECO:0000313" key="14">
    <source>
        <dbReference type="Proteomes" id="UP000695562"/>
    </source>
</evidence>
<dbReference type="FunFam" id="3.40.50.150:FF:000051">
    <property type="entry name" value="tRNA (guanine(26)-N(2))-dimethyltransferase"/>
    <property type="match status" value="1"/>
</dbReference>
<evidence type="ECO:0000256" key="6">
    <source>
        <dbReference type="ARBA" id="ARBA00022884"/>
    </source>
</evidence>
<dbReference type="NCBIfam" id="TIGR00308">
    <property type="entry name" value="TRM1"/>
    <property type="match status" value="1"/>
</dbReference>
<dbReference type="AlphaFoldDB" id="A0A8J4UVC9"/>
<keyword evidence="9" id="KW-0862">Zinc</keyword>
<evidence type="ECO:0000259" key="12">
    <source>
        <dbReference type="PROSITE" id="PS50103"/>
    </source>
</evidence>
<evidence type="ECO:0000256" key="3">
    <source>
        <dbReference type="ARBA" id="ARBA00022679"/>
    </source>
</evidence>
<keyword evidence="14" id="KW-1185">Reference proteome</keyword>
<accession>A0A8J4UVC9</accession>
<comment type="similarity">
    <text evidence="10">Belongs to the class I-like SAM-binding methyltransferase superfamily. Trm1 family.</text>
</comment>
<dbReference type="PROSITE" id="PS51626">
    <property type="entry name" value="SAM_MT_TRM1"/>
    <property type="match status" value="1"/>
</dbReference>
<dbReference type="PANTHER" id="PTHR10631:SF3">
    <property type="entry name" value="TRNA (GUANINE(26)-N(2))-DIMETHYLTRANSFERASE"/>
    <property type="match status" value="1"/>
</dbReference>
<keyword evidence="6 10" id="KW-0694">RNA-binding</keyword>
<dbReference type="PANTHER" id="PTHR10631">
    <property type="entry name" value="N 2 ,N 2 -DIMETHYLGUANOSINE TRNA METHYLTRANSFERASE"/>
    <property type="match status" value="1"/>
</dbReference>
<dbReference type="InterPro" id="IPR000571">
    <property type="entry name" value="Znf_CCCH"/>
</dbReference>
<dbReference type="Proteomes" id="UP000695562">
    <property type="component" value="Unassembled WGS sequence"/>
</dbReference>
<keyword evidence="5 10" id="KW-0819">tRNA processing</keyword>
<organism evidence="13 14">
    <name type="scientific">Polysphondylium violaceum</name>
    <dbReference type="NCBI Taxonomy" id="133409"/>
    <lineage>
        <taxon>Eukaryota</taxon>
        <taxon>Amoebozoa</taxon>
        <taxon>Evosea</taxon>
        <taxon>Eumycetozoa</taxon>
        <taxon>Dictyostelia</taxon>
        <taxon>Dictyosteliales</taxon>
        <taxon>Dictyosteliaceae</taxon>
        <taxon>Polysphondylium</taxon>
    </lineage>
</organism>
<sequence length="639" mass="71785">MITRLFNRSHSLLNNSSRSLIRITSTSTLLFSRQNSNNNNSSNKVRFFVNKTSDISQSDNSNCRMSDKDVTMNTEPVVEATSAETASTTTDPDNIVKVQENTTTILYNNQNEVFYNPVQEFNRDVSILMIKLFIQERKQELAAKNKEFKKIKILEALSATGLRSIRYAKEIGEDLDYILANDIEQSAVDSIIKNRAYNGVEESKIRPNLGDASMVMAQNRSHNKQYDVVDVDPYGTPSIFLDSAVQCVADGGLLCVTATDSAVLCGSYPEACFHKYSSVPIHRANYCHEMGLRILLQSIETHANRYKRHIVPILSLSVDFYVRVFVRVYTSPLEAKKAFSKMSNLYSCIGCGSFHLQPLGVVQQDGNSIKYKVPILNKEIGTQCQHCAKQYSIGGPFWSKPIHNPEFVKKGLTFLQENPTALNTSRRIYGVFTNVCDELDTPFYFKADHFTHTLHLTTPATPMIKSALLNAGYKVSSSHILPCIKTNAPFDFLWDIFRTWSKEQPPKNLSPTSPAFAILSKEIKHKIDFTRHPLAKGEHPDVPKYLPNPKENWGPACRAKSTNGKNKRTSEEAQITSKSEKKKKAPIICKYFIFNKCTRGDKCENIHEKPEDCPVATSTTTTTTESNTTTSATPADESK</sequence>
<dbReference type="EMBL" id="AJWJ01000060">
    <property type="protein sequence ID" value="KAF2076456.1"/>
    <property type="molecule type" value="Genomic_DNA"/>
</dbReference>
<dbReference type="Gene3D" id="4.10.1000.10">
    <property type="entry name" value="Zinc finger, CCCH-type"/>
    <property type="match status" value="1"/>
</dbReference>
<dbReference type="InterPro" id="IPR002905">
    <property type="entry name" value="Trm1"/>
</dbReference>